<feature type="domain" description="HIT-type" evidence="8">
    <location>
        <begin position="17"/>
        <end position="49"/>
    </location>
</feature>
<evidence type="ECO:0000259" key="8">
    <source>
        <dbReference type="PROSITE" id="PS51083"/>
    </source>
</evidence>
<dbReference type="Gene3D" id="3.30.60.190">
    <property type="match status" value="1"/>
</dbReference>
<dbReference type="GO" id="GO:0020037">
    <property type="term" value="F:heme binding"/>
    <property type="evidence" value="ECO:0007669"/>
    <property type="project" value="InterPro"/>
</dbReference>
<evidence type="ECO:0000256" key="1">
    <source>
        <dbReference type="ARBA" id="ARBA00001970"/>
    </source>
</evidence>
<dbReference type="InterPro" id="IPR007529">
    <property type="entry name" value="Znf_HIT"/>
</dbReference>
<evidence type="ECO:0000256" key="6">
    <source>
        <dbReference type="SAM" id="MobiDB-lite"/>
    </source>
</evidence>
<comment type="similarity">
    <text evidence="2">Belongs to the peroxidase family. Ascorbate peroxidase subfamily.</text>
</comment>
<sequence length="636" mass="68623">MSSARQPVSVPDGRIQCKVCSGKAASYTCPRCNLPYCSLSCYKQHGNNCTEDFYREQAHGELQGQLVTGKERLRMQETLQRLNNLDNASDSSSGSDSEDPEGPHDEAGMLGSGPSSKRQRQGIEALAEKIDQGMQISEGDLSPEELRSFQQSLASGQLGRLLQPWQPWWLSGAAARLRLTAGGTRAVQPVGAADCSEQGSLQAQLQEAPVRAISAADAAVPEPPREALPSLASLTRVQPSPLLRWQLLEVLYAYCCTLRVFHGDWLDEPQEALKMLQGLSPGLVAAVAQPPASAGEAMLGCLQRAACPGLLGAASKAFASAILQDVDQTVGQGRVAMLLEFPDETFSESDPRLGGNAKKTDKAALKEAREEVFKLYECKPCQPIAVRLAWHDSGTYSKDKTEFPKRGGANGSIRFYPEIKHGANAGLVAALELLKDIADKYDGVGYADLFQMASAVAIESAGGPKIPLRYGRKDAAAPEGCAPEGNLPAGGPPYPDGSPKAGDHLRKIFYRMGFNDQEIVALSGAHTIGRAKPSRSGFGKENTSYTVNGPGNPGGSSWTKDWLKFDNSYYKAVKKQDDSDLLVLDTDNALFADEDFRPFAEKYAADQDAFFSDYVKAHLKLSELGVEWETEPITLD</sequence>
<feature type="region of interest" description="Disordered" evidence="6">
    <location>
        <begin position="82"/>
        <end position="121"/>
    </location>
</feature>
<dbReference type="GO" id="GO:0016688">
    <property type="term" value="F:L-ascorbate peroxidase activity"/>
    <property type="evidence" value="ECO:0007669"/>
    <property type="project" value="UniProtKB-EC"/>
</dbReference>
<name>A0AAW1QID1_9CHLO</name>
<feature type="domain" description="Plant heme peroxidase family profile" evidence="7">
    <location>
        <begin position="386"/>
        <end position="626"/>
    </location>
</feature>
<dbReference type="Pfam" id="PF04438">
    <property type="entry name" value="zf-HIT"/>
    <property type="match status" value="1"/>
</dbReference>
<dbReference type="EC" id="1.11.1.11" evidence="3"/>
<dbReference type="InterPro" id="IPR010255">
    <property type="entry name" value="Haem_peroxidase_sf"/>
</dbReference>
<proteinExistence type="inferred from homology"/>
<feature type="region of interest" description="Disordered" evidence="6">
    <location>
        <begin position="532"/>
        <end position="552"/>
    </location>
</feature>
<dbReference type="Proteomes" id="UP001438707">
    <property type="component" value="Unassembled WGS sequence"/>
</dbReference>
<dbReference type="PRINTS" id="PR00459">
    <property type="entry name" value="ASPEROXIDASE"/>
</dbReference>
<dbReference type="CDD" id="cd00691">
    <property type="entry name" value="ascorbate_peroxidase"/>
    <property type="match status" value="1"/>
</dbReference>
<dbReference type="PRINTS" id="PR00458">
    <property type="entry name" value="PEROXIDASE"/>
</dbReference>
<dbReference type="CDD" id="cd23024">
    <property type="entry name" value="zf-HIT_ZNHIT2-3"/>
    <property type="match status" value="1"/>
</dbReference>
<keyword evidence="5" id="KW-0479">Metal-binding</keyword>
<protein>
    <recommendedName>
        <fullName evidence="3">L-ascorbate peroxidase</fullName>
        <ecNumber evidence="3">1.11.1.11</ecNumber>
    </recommendedName>
</protein>
<evidence type="ECO:0000313" key="9">
    <source>
        <dbReference type="EMBL" id="KAK9821072.1"/>
    </source>
</evidence>
<dbReference type="InterPro" id="IPR044831">
    <property type="entry name" value="Ccp1-like"/>
</dbReference>
<evidence type="ECO:0000256" key="2">
    <source>
        <dbReference type="ARBA" id="ARBA00006873"/>
    </source>
</evidence>
<dbReference type="InterPro" id="IPR019793">
    <property type="entry name" value="Peroxidases_heam-ligand_BS"/>
</dbReference>
<feature type="region of interest" description="Disordered" evidence="6">
    <location>
        <begin position="477"/>
        <end position="497"/>
    </location>
</feature>
<dbReference type="PROSITE" id="PS50873">
    <property type="entry name" value="PEROXIDASE_4"/>
    <property type="match status" value="1"/>
</dbReference>
<dbReference type="SUPFAM" id="SSF144232">
    <property type="entry name" value="HIT/MYND zinc finger-like"/>
    <property type="match status" value="1"/>
</dbReference>
<dbReference type="FunFam" id="1.10.520.10:FF:000007">
    <property type="entry name" value="L-ascorbate peroxidase S chloroplastic/mitochondrial"/>
    <property type="match status" value="1"/>
</dbReference>
<comment type="caution">
    <text evidence="9">The sequence shown here is derived from an EMBL/GenBank/DDBJ whole genome shotgun (WGS) entry which is preliminary data.</text>
</comment>
<dbReference type="PANTHER" id="PTHR31356:SF66">
    <property type="entry name" value="CATALASE-PEROXIDASE"/>
    <property type="match status" value="1"/>
</dbReference>
<keyword evidence="10" id="KW-1185">Reference proteome</keyword>
<gene>
    <name evidence="9" type="ORF">WJX74_008914</name>
</gene>
<evidence type="ECO:0000259" key="7">
    <source>
        <dbReference type="PROSITE" id="PS50873"/>
    </source>
</evidence>
<keyword evidence="5" id="KW-0862">Zinc</keyword>
<dbReference type="SUPFAM" id="SSF48113">
    <property type="entry name" value="Heme-dependent peroxidases"/>
    <property type="match status" value="1"/>
</dbReference>
<evidence type="ECO:0000256" key="3">
    <source>
        <dbReference type="ARBA" id="ARBA00012940"/>
    </source>
</evidence>
<evidence type="ECO:0000256" key="4">
    <source>
        <dbReference type="ARBA" id="ARBA00023002"/>
    </source>
</evidence>
<dbReference type="PROSITE" id="PS51083">
    <property type="entry name" value="ZF_HIT"/>
    <property type="match status" value="1"/>
</dbReference>
<dbReference type="Gene3D" id="1.10.520.10">
    <property type="match status" value="1"/>
</dbReference>
<keyword evidence="4" id="KW-0560">Oxidoreductase</keyword>
<dbReference type="GO" id="GO:0042744">
    <property type="term" value="P:hydrogen peroxide catabolic process"/>
    <property type="evidence" value="ECO:0007669"/>
    <property type="project" value="TreeGrafter"/>
</dbReference>
<keyword evidence="5" id="KW-0863">Zinc-finger</keyword>
<feature type="compositionally biased region" description="Polar residues" evidence="6">
    <location>
        <begin position="541"/>
        <end position="552"/>
    </location>
</feature>
<accession>A0AAW1QID1</accession>
<dbReference type="PROSITE" id="PS00435">
    <property type="entry name" value="PEROXIDASE_1"/>
    <property type="match status" value="1"/>
</dbReference>
<dbReference type="PANTHER" id="PTHR31356">
    <property type="entry name" value="THYLAKOID LUMENAL 29 KDA PROTEIN, CHLOROPLASTIC-RELATED"/>
    <property type="match status" value="1"/>
</dbReference>
<dbReference type="GO" id="GO:0008270">
    <property type="term" value="F:zinc ion binding"/>
    <property type="evidence" value="ECO:0007669"/>
    <property type="project" value="UniProtKB-UniRule"/>
</dbReference>
<dbReference type="InterPro" id="IPR002016">
    <property type="entry name" value="Haem_peroxidase"/>
</dbReference>
<dbReference type="Pfam" id="PF00141">
    <property type="entry name" value="peroxidase"/>
    <property type="match status" value="1"/>
</dbReference>
<dbReference type="InterPro" id="IPR002207">
    <property type="entry name" value="Peroxidase_I"/>
</dbReference>
<dbReference type="AlphaFoldDB" id="A0AAW1QID1"/>
<evidence type="ECO:0000256" key="5">
    <source>
        <dbReference type="PROSITE-ProRule" id="PRU00453"/>
    </source>
</evidence>
<dbReference type="EMBL" id="JALJOS010000041">
    <property type="protein sequence ID" value="KAK9821072.1"/>
    <property type="molecule type" value="Genomic_DNA"/>
</dbReference>
<dbReference type="GO" id="GO:0034599">
    <property type="term" value="P:cellular response to oxidative stress"/>
    <property type="evidence" value="ECO:0007669"/>
    <property type="project" value="InterPro"/>
</dbReference>
<dbReference type="Gene3D" id="1.10.420.10">
    <property type="entry name" value="Peroxidase, domain 2"/>
    <property type="match status" value="1"/>
</dbReference>
<comment type="cofactor">
    <cofactor evidence="1">
        <name>heme b</name>
        <dbReference type="ChEBI" id="CHEBI:60344"/>
    </cofactor>
</comment>
<dbReference type="GO" id="GO:0000302">
    <property type="term" value="P:response to reactive oxygen species"/>
    <property type="evidence" value="ECO:0007669"/>
    <property type="project" value="TreeGrafter"/>
</dbReference>
<reference evidence="9 10" key="1">
    <citation type="journal article" date="2024" name="Nat. Commun.">
        <title>Phylogenomics reveals the evolutionary origins of lichenization in chlorophyte algae.</title>
        <authorList>
            <person name="Puginier C."/>
            <person name="Libourel C."/>
            <person name="Otte J."/>
            <person name="Skaloud P."/>
            <person name="Haon M."/>
            <person name="Grisel S."/>
            <person name="Petersen M."/>
            <person name="Berrin J.G."/>
            <person name="Delaux P.M."/>
            <person name="Dal Grande F."/>
            <person name="Keller J."/>
        </authorList>
    </citation>
    <scope>NUCLEOTIDE SEQUENCE [LARGE SCALE GENOMIC DNA]</scope>
    <source>
        <strain evidence="9 10">SAG 2145</strain>
    </source>
</reference>
<evidence type="ECO:0000313" key="10">
    <source>
        <dbReference type="Proteomes" id="UP001438707"/>
    </source>
</evidence>
<organism evidence="9 10">
    <name type="scientific">Apatococcus lobatus</name>
    <dbReference type="NCBI Taxonomy" id="904363"/>
    <lineage>
        <taxon>Eukaryota</taxon>
        <taxon>Viridiplantae</taxon>
        <taxon>Chlorophyta</taxon>
        <taxon>core chlorophytes</taxon>
        <taxon>Trebouxiophyceae</taxon>
        <taxon>Chlorellales</taxon>
        <taxon>Chlorellaceae</taxon>
        <taxon>Apatococcus</taxon>
    </lineage>
</organism>